<name>A0AAD9QKH3_ACRCE</name>
<reference evidence="1" key="1">
    <citation type="journal article" date="2023" name="G3 (Bethesda)">
        <title>Whole genome assembly and annotation of the endangered Caribbean coral Acropora cervicornis.</title>
        <authorList>
            <person name="Selwyn J.D."/>
            <person name="Vollmer S.V."/>
        </authorList>
    </citation>
    <scope>NUCLEOTIDE SEQUENCE</scope>
    <source>
        <strain evidence="1">K2</strain>
    </source>
</reference>
<reference evidence="1" key="2">
    <citation type="journal article" date="2023" name="Science">
        <title>Genomic signatures of disease resistance in endangered staghorn corals.</title>
        <authorList>
            <person name="Vollmer S.V."/>
            <person name="Selwyn J.D."/>
            <person name="Despard B.A."/>
            <person name="Roesel C.L."/>
        </authorList>
    </citation>
    <scope>NUCLEOTIDE SEQUENCE</scope>
    <source>
        <strain evidence="1">K2</strain>
    </source>
</reference>
<keyword evidence="2" id="KW-1185">Reference proteome</keyword>
<gene>
    <name evidence="1" type="ORF">P5673_013797</name>
</gene>
<evidence type="ECO:0000313" key="1">
    <source>
        <dbReference type="EMBL" id="KAK2562839.1"/>
    </source>
</evidence>
<organism evidence="1 2">
    <name type="scientific">Acropora cervicornis</name>
    <name type="common">Staghorn coral</name>
    <dbReference type="NCBI Taxonomy" id="6130"/>
    <lineage>
        <taxon>Eukaryota</taxon>
        <taxon>Metazoa</taxon>
        <taxon>Cnidaria</taxon>
        <taxon>Anthozoa</taxon>
        <taxon>Hexacorallia</taxon>
        <taxon>Scleractinia</taxon>
        <taxon>Astrocoeniina</taxon>
        <taxon>Acroporidae</taxon>
        <taxon>Acropora</taxon>
    </lineage>
</organism>
<proteinExistence type="predicted"/>
<accession>A0AAD9QKH3</accession>
<dbReference type="AlphaFoldDB" id="A0AAD9QKH3"/>
<dbReference type="EMBL" id="JARQWQ010000027">
    <property type="protein sequence ID" value="KAK2562839.1"/>
    <property type="molecule type" value="Genomic_DNA"/>
</dbReference>
<sequence length="57" mass="6724">MVHHSPVLHRDEMKMPEEATASNVAVLNRVEFIQQLASQDMDKILLRLLSRPMRRKR</sequence>
<evidence type="ECO:0000313" key="2">
    <source>
        <dbReference type="Proteomes" id="UP001249851"/>
    </source>
</evidence>
<dbReference type="Proteomes" id="UP001249851">
    <property type="component" value="Unassembled WGS sequence"/>
</dbReference>
<protein>
    <submittedName>
        <fullName evidence="1">Uncharacterized protein</fullName>
    </submittedName>
</protein>
<comment type="caution">
    <text evidence="1">The sequence shown here is derived from an EMBL/GenBank/DDBJ whole genome shotgun (WGS) entry which is preliminary data.</text>
</comment>